<protein>
    <submittedName>
        <fullName evidence="2">Uncharacterized protein</fullName>
    </submittedName>
</protein>
<reference evidence="2" key="1">
    <citation type="journal article" date="2019" name="Sci. Rep.">
        <title>Draft genome of Tanacetum cinerariifolium, the natural source of mosquito coil.</title>
        <authorList>
            <person name="Yamashiro T."/>
            <person name="Shiraishi A."/>
            <person name="Satake H."/>
            <person name="Nakayama K."/>
        </authorList>
    </citation>
    <scope>NUCLEOTIDE SEQUENCE</scope>
</reference>
<organism evidence="2">
    <name type="scientific">Tanacetum cinerariifolium</name>
    <name type="common">Dalmatian daisy</name>
    <name type="synonym">Chrysanthemum cinerariifolium</name>
    <dbReference type="NCBI Taxonomy" id="118510"/>
    <lineage>
        <taxon>Eukaryota</taxon>
        <taxon>Viridiplantae</taxon>
        <taxon>Streptophyta</taxon>
        <taxon>Embryophyta</taxon>
        <taxon>Tracheophyta</taxon>
        <taxon>Spermatophyta</taxon>
        <taxon>Magnoliopsida</taxon>
        <taxon>eudicotyledons</taxon>
        <taxon>Gunneridae</taxon>
        <taxon>Pentapetalae</taxon>
        <taxon>asterids</taxon>
        <taxon>campanulids</taxon>
        <taxon>Asterales</taxon>
        <taxon>Asteraceae</taxon>
        <taxon>Asteroideae</taxon>
        <taxon>Anthemideae</taxon>
        <taxon>Anthemidinae</taxon>
        <taxon>Tanacetum</taxon>
    </lineage>
</organism>
<evidence type="ECO:0000313" key="2">
    <source>
        <dbReference type="EMBL" id="GFC97520.1"/>
    </source>
</evidence>
<sequence length="108" mass="12486">MTEKYFVEYTGIEVKHFKDTLLQHMVNVKKSVFERARHQRQYDRRVNNRLTQTQESTIDMGKAVHADLVVTESNRTESKVQVDNSRSGNDTDADDAVIKPIYDAVITL</sequence>
<accession>A0A699SJ65</accession>
<proteinExistence type="predicted"/>
<dbReference type="AlphaFoldDB" id="A0A699SJ65"/>
<dbReference type="EMBL" id="BKCJ011166590">
    <property type="protein sequence ID" value="GFC97520.1"/>
    <property type="molecule type" value="Genomic_DNA"/>
</dbReference>
<gene>
    <name evidence="2" type="ORF">Tci_869490</name>
</gene>
<evidence type="ECO:0000256" key="1">
    <source>
        <dbReference type="SAM" id="MobiDB-lite"/>
    </source>
</evidence>
<feature type="region of interest" description="Disordered" evidence="1">
    <location>
        <begin position="74"/>
        <end position="94"/>
    </location>
</feature>
<name>A0A699SJ65_TANCI</name>
<comment type="caution">
    <text evidence="2">The sequence shown here is derived from an EMBL/GenBank/DDBJ whole genome shotgun (WGS) entry which is preliminary data.</text>
</comment>
<feature type="compositionally biased region" description="Polar residues" evidence="1">
    <location>
        <begin position="81"/>
        <end position="90"/>
    </location>
</feature>